<evidence type="ECO:0000313" key="2">
    <source>
        <dbReference type="EMBL" id="RCW36845.1"/>
    </source>
</evidence>
<dbReference type="Proteomes" id="UP000252733">
    <property type="component" value="Unassembled WGS sequence"/>
</dbReference>
<dbReference type="PANTHER" id="PTHR38792:SF3">
    <property type="entry name" value="BNR_ASP-BOX REPEAT DOMAIN PROTEIN (AFU_ORTHOLOGUE AFUA_7G06430)-RELATED"/>
    <property type="match status" value="1"/>
</dbReference>
<dbReference type="Gene3D" id="2.60.40.1190">
    <property type="match status" value="1"/>
</dbReference>
<keyword evidence="3" id="KW-1185">Reference proteome</keyword>
<evidence type="ECO:0000256" key="1">
    <source>
        <dbReference type="SAM" id="SignalP"/>
    </source>
</evidence>
<proteinExistence type="predicted"/>
<dbReference type="RefSeq" id="WP_106153683.1">
    <property type="nucleotide sequence ID" value="NZ_PVTS01000012.1"/>
</dbReference>
<dbReference type="OrthoDB" id="7294637at2"/>
<gene>
    <name evidence="2" type="ORF">DFO77_107136</name>
</gene>
<feature type="signal peptide" evidence="1">
    <location>
        <begin position="1"/>
        <end position="22"/>
    </location>
</feature>
<evidence type="ECO:0000313" key="3">
    <source>
        <dbReference type="Proteomes" id="UP000252733"/>
    </source>
</evidence>
<protein>
    <submittedName>
        <fullName evidence="2">BNR repeat protein</fullName>
    </submittedName>
</protein>
<keyword evidence="1" id="KW-0732">Signal</keyword>
<feature type="chain" id="PRO_5030056620" evidence="1">
    <location>
        <begin position="23"/>
        <end position="585"/>
    </location>
</feature>
<sequence length="585" mass="65019">MIKRNGLYFLLGLILFPLSCEAKDPELSVGNFERKSAEPQDGIRIAWDYSTLQRIAPRDGRESGWVGYPRVRRLSNGDVIAVYETGGSVEIKRSIDKGETWSDPSILFDKHYVTTGSGEVLVIKANGELLELASGELVAACNYRPAEDGFAPFAIAVKRSVDKGKNWTDPEVIYEGGNTFHDGCWEPSFLQLLSGELQVYFANETPYTSSEEQEISMLRSFDNGKTWTEDPATVCFRQGFRDGMPVPVLSGDQILLAIEDNVDGQFKPWIVSSDASNPWERPVSGNSSFRHPAHQDQLPENVYAGAPYLLKLPDGPCLLSYQTTHGRGPNWELSTMEVAIGDENGRDFSMLSRPFNVPLDREAKWNSLSMWDENTVLAASTTSFHNRNCEVWTILGHVIPELAAKIGFVSVDGQANPGEWTGIFPLFIGHNGGVNMKADIMREEKAVCFAVKIEYSEVDVFSENQKDSGVRIFIDGGNYCLTDPDAGLFSLFLSTEGELKIQEGKDGEWIDADGEAGIETSVERSVSGCFMELKVPLSWIQHVDGSDIRVNMQLTYRDATGKEIVENIANAKQDASHTWCRVRFQ</sequence>
<dbReference type="EMBL" id="QPIZ01000007">
    <property type="protein sequence ID" value="RCW36845.1"/>
    <property type="molecule type" value="Genomic_DNA"/>
</dbReference>
<dbReference type="SUPFAM" id="SSF49344">
    <property type="entry name" value="CBD9-like"/>
    <property type="match status" value="1"/>
</dbReference>
<dbReference type="InterPro" id="IPR036278">
    <property type="entry name" value="Sialidase_sf"/>
</dbReference>
<dbReference type="PANTHER" id="PTHR38792">
    <property type="entry name" value="BNR/ASP-BOX REPEAT DOMAIN PROTEIN (AFU_ORTHOLOGUE AFUA_7G06430)-RELATED"/>
    <property type="match status" value="1"/>
</dbReference>
<dbReference type="Gene3D" id="2.120.10.10">
    <property type="match status" value="1"/>
</dbReference>
<name>A0A2T0XEG3_9BACT</name>
<accession>A0A2T0XEG3</accession>
<dbReference type="AlphaFoldDB" id="A0A2T0XEG3"/>
<dbReference type="CDD" id="cd15482">
    <property type="entry name" value="Sialidase_non-viral"/>
    <property type="match status" value="1"/>
</dbReference>
<dbReference type="SUPFAM" id="SSF50939">
    <property type="entry name" value="Sialidases"/>
    <property type="match status" value="1"/>
</dbReference>
<organism evidence="2 3">
    <name type="scientific">Marinilabilia salmonicolor</name>
    <dbReference type="NCBI Taxonomy" id="989"/>
    <lineage>
        <taxon>Bacteria</taxon>
        <taxon>Pseudomonadati</taxon>
        <taxon>Bacteroidota</taxon>
        <taxon>Bacteroidia</taxon>
        <taxon>Marinilabiliales</taxon>
        <taxon>Marinilabiliaceae</taxon>
        <taxon>Marinilabilia</taxon>
    </lineage>
</organism>
<reference evidence="2 3" key="1">
    <citation type="submission" date="2018-07" db="EMBL/GenBank/DDBJ databases">
        <title>Freshwater and sediment microbial communities from various areas in North America, analyzing microbe dynamics in response to fracking.</title>
        <authorList>
            <person name="Lamendella R."/>
        </authorList>
    </citation>
    <scope>NUCLEOTIDE SEQUENCE [LARGE SCALE GENOMIC DNA]</scope>
    <source>
        <strain evidence="2 3">160A</strain>
    </source>
</reference>
<comment type="caution">
    <text evidence="2">The sequence shown here is derived from an EMBL/GenBank/DDBJ whole genome shotgun (WGS) entry which is preliminary data.</text>
</comment>